<name>A0A1M4X846_9GAMM</name>
<evidence type="ECO:0000256" key="4">
    <source>
        <dbReference type="ARBA" id="ARBA00012982"/>
    </source>
</evidence>
<organism evidence="11 12">
    <name type="scientific">Thermomonas hydrothermalis</name>
    <dbReference type="NCBI Taxonomy" id="213588"/>
    <lineage>
        <taxon>Bacteria</taxon>
        <taxon>Pseudomonadati</taxon>
        <taxon>Pseudomonadota</taxon>
        <taxon>Gammaproteobacteria</taxon>
        <taxon>Lysobacterales</taxon>
        <taxon>Lysobacteraceae</taxon>
        <taxon>Thermomonas</taxon>
    </lineage>
</organism>
<comment type="pathway">
    <text evidence="2">Purine metabolism; 7-cyano-7-deazaguanine biosynthesis.</text>
</comment>
<evidence type="ECO:0000313" key="12">
    <source>
        <dbReference type="Proteomes" id="UP000242857"/>
    </source>
</evidence>
<keyword evidence="8" id="KW-0456">Lyase</keyword>
<keyword evidence="7" id="KW-0862">Zinc</keyword>
<evidence type="ECO:0000256" key="9">
    <source>
        <dbReference type="ARBA" id="ARBA00031449"/>
    </source>
</evidence>
<keyword evidence="6" id="KW-0479">Metal-binding</keyword>
<dbReference type="Proteomes" id="UP000242857">
    <property type="component" value="Unassembled WGS sequence"/>
</dbReference>
<evidence type="ECO:0000256" key="8">
    <source>
        <dbReference type="ARBA" id="ARBA00023239"/>
    </source>
</evidence>
<dbReference type="PANTHER" id="PTHR12589:SF7">
    <property type="entry name" value="6-PYRUVOYL TETRAHYDROBIOPTERIN SYNTHASE"/>
    <property type="match status" value="1"/>
</dbReference>
<dbReference type="RefSeq" id="WP_072755864.1">
    <property type="nucleotide sequence ID" value="NZ_FQUK01000019.1"/>
</dbReference>
<dbReference type="EMBL" id="FQUK01000019">
    <property type="protein sequence ID" value="SHE89636.1"/>
    <property type="molecule type" value="Genomic_DNA"/>
</dbReference>
<dbReference type="Gene3D" id="3.30.479.10">
    <property type="entry name" value="6-pyruvoyl tetrahydropterin synthase/QueD"/>
    <property type="match status" value="1"/>
</dbReference>
<keyword evidence="12" id="KW-1185">Reference proteome</keyword>
<dbReference type="Pfam" id="PF01242">
    <property type="entry name" value="PTPS"/>
    <property type="match status" value="1"/>
</dbReference>
<evidence type="ECO:0000256" key="5">
    <source>
        <dbReference type="ARBA" id="ARBA00018141"/>
    </source>
</evidence>
<evidence type="ECO:0000256" key="1">
    <source>
        <dbReference type="ARBA" id="ARBA00001947"/>
    </source>
</evidence>
<dbReference type="InterPro" id="IPR038418">
    <property type="entry name" value="6-PTP_synth/QueD_sf"/>
</dbReference>
<dbReference type="STRING" id="213588.SAMN02745204_01368"/>
<protein>
    <recommendedName>
        <fullName evidence="5">6-carboxy-5,6,7,8-tetrahydropterin synthase</fullName>
        <ecNumber evidence="4">4.1.2.50</ecNumber>
    </recommendedName>
    <alternativeName>
        <fullName evidence="9">Queuosine biosynthesis protein QueD</fullName>
    </alternativeName>
</protein>
<comment type="cofactor">
    <cofactor evidence="1">
        <name>Zn(2+)</name>
        <dbReference type="ChEBI" id="CHEBI:29105"/>
    </cofactor>
</comment>
<reference evidence="12" key="1">
    <citation type="submission" date="2016-11" db="EMBL/GenBank/DDBJ databases">
        <authorList>
            <person name="Varghese N."/>
            <person name="Submissions S."/>
        </authorList>
    </citation>
    <scope>NUCLEOTIDE SEQUENCE [LARGE SCALE GENOMIC DNA]</scope>
    <source>
        <strain evidence="12">DSM 14834</strain>
    </source>
</reference>
<dbReference type="GO" id="GO:0070497">
    <property type="term" value="F:6-carboxytetrahydropterin synthase activity"/>
    <property type="evidence" value="ECO:0007669"/>
    <property type="project" value="UniProtKB-EC"/>
</dbReference>
<evidence type="ECO:0000256" key="3">
    <source>
        <dbReference type="ARBA" id="ARBA00008900"/>
    </source>
</evidence>
<evidence type="ECO:0000256" key="10">
    <source>
        <dbReference type="ARBA" id="ARBA00048807"/>
    </source>
</evidence>
<proteinExistence type="inferred from homology"/>
<accession>A0A1M4X846</accession>
<dbReference type="PANTHER" id="PTHR12589">
    <property type="entry name" value="PYRUVOYL TETRAHYDROBIOPTERIN SYNTHASE"/>
    <property type="match status" value="1"/>
</dbReference>
<dbReference type="SUPFAM" id="SSF55620">
    <property type="entry name" value="Tetrahydrobiopterin biosynthesis enzymes-like"/>
    <property type="match status" value="1"/>
</dbReference>
<dbReference type="InterPro" id="IPR007115">
    <property type="entry name" value="6-PTP_synth/QueD"/>
</dbReference>
<comment type="catalytic activity">
    <reaction evidence="10">
        <text>7,8-dihydroneopterin 3'-triphosphate + H2O = 6-carboxy-5,6,7,8-tetrahydropterin + triphosphate + acetaldehyde + 2 H(+)</text>
        <dbReference type="Rhea" id="RHEA:27966"/>
        <dbReference type="ChEBI" id="CHEBI:15343"/>
        <dbReference type="ChEBI" id="CHEBI:15377"/>
        <dbReference type="ChEBI" id="CHEBI:15378"/>
        <dbReference type="ChEBI" id="CHEBI:18036"/>
        <dbReference type="ChEBI" id="CHEBI:58462"/>
        <dbReference type="ChEBI" id="CHEBI:61032"/>
        <dbReference type="EC" id="4.1.2.50"/>
    </reaction>
</comment>
<dbReference type="GO" id="GO:0046872">
    <property type="term" value="F:metal ion binding"/>
    <property type="evidence" value="ECO:0007669"/>
    <property type="project" value="UniProtKB-KW"/>
</dbReference>
<dbReference type="EC" id="4.1.2.50" evidence="4"/>
<gene>
    <name evidence="11" type="ORF">SAMN02745204_01368</name>
</gene>
<dbReference type="UniPathway" id="UPA00391"/>
<dbReference type="AlphaFoldDB" id="A0A1M4X846"/>
<evidence type="ECO:0000313" key="11">
    <source>
        <dbReference type="EMBL" id="SHE89636.1"/>
    </source>
</evidence>
<comment type="similarity">
    <text evidence="3">Belongs to the PTPS family. QueD subfamily.</text>
</comment>
<sequence>MSMQRQPDSGEIVMIRLAKQAMKFSAGHFTIFSASERERLHGHNFTVEVDIEARMLGNGMCFDYGLYKDRVIALCRELNEWMLLPTRSPYLRIEEAGEQVLAHFAGQVIPFLRRDVRLLPLENITLEELARWFLERLAEDPQTLREHAVVAIEVRVFSGPGQSAGRRMVMPQ</sequence>
<evidence type="ECO:0000256" key="6">
    <source>
        <dbReference type="ARBA" id="ARBA00022723"/>
    </source>
</evidence>
<evidence type="ECO:0000256" key="2">
    <source>
        <dbReference type="ARBA" id="ARBA00005061"/>
    </source>
</evidence>
<evidence type="ECO:0000256" key="7">
    <source>
        <dbReference type="ARBA" id="ARBA00022833"/>
    </source>
</evidence>